<dbReference type="EMBL" id="BIMW01000072">
    <property type="protein sequence ID" value="GCE93309.1"/>
    <property type="molecule type" value="Genomic_DNA"/>
</dbReference>
<dbReference type="Pfam" id="PF02557">
    <property type="entry name" value="VanY"/>
    <property type="match status" value="1"/>
</dbReference>
<keyword evidence="4" id="KW-0121">Carboxypeptidase</keyword>
<evidence type="ECO:0000313" key="5">
    <source>
        <dbReference type="Proteomes" id="UP000326169"/>
    </source>
</evidence>
<feature type="domain" description="D-alanyl-D-alanine carboxypeptidase-like core" evidence="3">
    <location>
        <begin position="132"/>
        <end position="261"/>
    </location>
</feature>
<dbReference type="PANTHER" id="PTHR34385">
    <property type="entry name" value="D-ALANYL-D-ALANINE CARBOXYPEPTIDASE"/>
    <property type="match status" value="1"/>
</dbReference>
<dbReference type="Gene3D" id="3.30.1380.10">
    <property type="match status" value="1"/>
</dbReference>
<keyword evidence="4" id="KW-0645">Protease</keyword>
<dbReference type="InterPro" id="IPR003709">
    <property type="entry name" value="VanY-like_core_dom"/>
</dbReference>
<name>A0A5M3T785_LIMPL</name>
<keyword evidence="5" id="KW-1185">Reference proteome</keyword>
<keyword evidence="2" id="KW-1133">Transmembrane helix</keyword>
<reference evidence="4 5" key="1">
    <citation type="journal article" date="2019" name="J Genomics">
        <title>The Draft Genome of a Hydrogen-producing Cyanobacterium, Arthrospira platensis NIES-46.</title>
        <authorList>
            <person name="Suzuki S."/>
            <person name="Yamaguchi H."/>
            <person name="Kawachi M."/>
        </authorList>
    </citation>
    <scope>NUCLEOTIDE SEQUENCE [LARGE SCALE GENOMIC DNA]</scope>
    <source>
        <strain evidence="4 5">NIES-46</strain>
    </source>
</reference>
<proteinExistence type="predicted"/>
<evidence type="ECO:0000256" key="1">
    <source>
        <dbReference type="SAM" id="MobiDB-lite"/>
    </source>
</evidence>
<accession>A0A5M3T785</accession>
<keyword evidence="4" id="KW-0378">Hydrolase</keyword>
<evidence type="ECO:0000256" key="2">
    <source>
        <dbReference type="SAM" id="Phobius"/>
    </source>
</evidence>
<gene>
    <name evidence="4" type="ORF">NIES46_13590</name>
</gene>
<dbReference type="InterPro" id="IPR009045">
    <property type="entry name" value="Zn_M74/Hedgehog-like"/>
</dbReference>
<feature type="transmembrane region" description="Helical" evidence="2">
    <location>
        <begin position="43"/>
        <end position="66"/>
    </location>
</feature>
<dbReference type="InterPro" id="IPR052179">
    <property type="entry name" value="DD-CPase-like"/>
</dbReference>
<protein>
    <submittedName>
        <fullName evidence="4">Carboxypeptidase</fullName>
    </submittedName>
</protein>
<keyword evidence="2" id="KW-0812">Transmembrane</keyword>
<dbReference type="PANTHER" id="PTHR34385:SF1">
    <property type="entry name" value="PEPTIDOGLYCAN L-ALANYL-D-GLUTAMATE ENDOPEPTIDASE CWLK"/>
    <property type="match status" value="1"/>
</dbReference>
<dbReference type="SUPFAM" id="SSF55166">
    <property type="entry name" value="Hedgehog/DD-peptidase"/>
    <property type="match status" value="1"/>
</dbReference>
<sequence>MYKNLDNVPPMTSEDIPEAIRDTPKSDNSNLGKSKRSPKFWQWLALAIAAFGVAIALNYQFGIFVVDRTSINLSASETTDAMQPPPTTNPLPTPSVIPNQVSQLPVNLLGHLPYEEAPESELKNITADGVIRLRRAAAYAFLEMTDAARRSGIILVPISGFRGLEDQEFLFFDIKAQRGQVPSQRAQVSAPPGYSEHHTGYAIDVADANFPDTDLRETFDQTPAFKWLLDNAAFYSFELSFPKDNPLGVSYEPWHWRYVGDRHSLETFYKARSIDVASPSDLVNGDN</sequence>
<keyword evidence="2" id="KW-0472">Membrane</keyword>
<feature type="region of interest" description="Disordered" evidence="1">
    <location>
        <begin position="1"/>
        <end position="34"/>
    </location>
</feature>
<dbReference type="InterPro" id="IPR058193">
    <property type="entry name" value="VanY/YodJ_core_dom"/>
</dbReference>
<dbReference type="GO" id="GO:0004180">
    <property type="term" value="F:carboxypeptidase activity"/>
    <property type="evidence" value="ECO:0007669"/>
    <property type="project" value="UniProtKB-KW"/>
</dbReference>
<organism evidence="4 5">
    <name type="scientific">Limnospira platensis NIES-46</name>
    <dbReference type="NCBI Taxonomy" id="1236695"/>
    <lineage>
        <taxon>Bacteria</taxon>
        <taxon>Bacillati</taxon>
        <taxon>Cyanobacteriota</taxon>
        <taxon>Cyanophyceae</taxon>
        <taxon>Oscillatoriophycideae</taxon>
        <taxon>Oscillatoriales</taxon>
        <taxon>Sirenicapillariaceae</taxon>
        <taxon>Limnospira</taxon>
    </lineage>
</organism>
<comment type="caution">
    <text evidence="4">The sequence shown here is derived from an EMBL/GenBank/DDBJ whole genome shotgun (WGS) entry which is preliminary data.</text>
</comment>
<evidence type="ECO:0000259" key="3">
    <source>
        <dbReference type="Pfam" id="PF02557"/>
    </source>
</evidence>
<dbReference type="Proteomes" id="UP000326169">
    <property type="component" value="Unassembled WGS sequence"/>
</dbReference>
<evidence type="ECO:0000313" key="4">
    <source>
        <dbReference type="EMBL" id="GCE93309.1"/>
    </source>
</evidence>
<dbReference type="CDD" id="cd14852">
    <property type="entry name" value="LD-carboxypeptidase"/>
    <property type="match status" value="1"/>
</dbReference>